<evidence type="ECO:0000256" key="1">
    <source>
        <dbReference type="SAM" id="MobiDB-lite"/>
    </source>
</evidence>
<dbReference type="AlphaFoldDB" id="A0A5B7GQM4"/>
<protein>
    <submittedName>
        <fullName evidence="2">Uncharacterized protein</fullName>
    </submittedName>
</protein>
<evidence type="ECO:0000313" key="2">
    <source>
        <dbReference type="EMBL" id="MPC59913.1"/>
    </source>
</evidence>
<organism evidence="2 3">
    <name type="scientific">Portunus trituberculatus</name>
    <name type="common">Swimming crab</name>
    <name type="synonym">Neptunus trituberculatus</name>
    <dbReference type="NCBI Taxonomy" id="210409"/>
    <lineage>
        <taxon>Eukaryota</taxon>
        <taxon>Metazoa</taxon>
        <taxon>Ecdysozoa</taxon>
        <taxon>Arthropoda</taxon>
        <taxon>Crustacea</taxon>
        <taxon>Multicrustacea</taxon>
        <taxon>Malacostraca</taxon>
        <taxon>Eumalacostraca</taxon>
        <taxon>Eucarida</taxon>
        <taxon>Decapoda</taxon>
        <taxon>Pleocyemata</taxon>
        <taxon>Brachyura</taxon>
        <taxon>Eubrachyura</taxon>
        <taxon>Portunoidea</taxon>
        <taxon>Portunidae</taxon>
        <taxon>Portuninae</taxon>
        <taxon>Portunus</taxon>
    </lineage>
</organism>
<feature type="region of interest" description="Disordered" evidence="1">
    <location>
        <begin position="18"/>
        <end position="134"/>
    </location>
</feature>
<feature type="compositionally biased region" description="Polar residues" evidence="1">
    <location>
        <begin position="63"/>
        <end position="73"/>
    </location>
</feature>
<name>A0A5B7GQM4_PORTR</name>
<evidence type="ECO:0000313" key="3">
    <source>
        <dbReference type="Proteomes" id="UP000324222"/>
    </source>
</evidence>
<feature type="compositionally biased region" description="Low complexity" evidence="1">
    <location>
        <begin position="118"/>
        <end position="132"/>
    </location>
</feature>
<comment type="caution">
    <text evidence="2">The sequence shown here is derived from an EMBL/GenBank/DDBJ whole genome shotgun (WGS) entry which is preliminary data.</text>
</comment>
<feature type="region of interest" description="Disordered" evidence="1">
    <location>
        <begin position="185"/>
        <end position="208"/>
    </location>
</feature>
<accession>A0A5B7GQM4</accession>
<gene>
    <name evidence="2" type="ORF">E2C01_053942</name>
</gene>
<dbReference type="EMBL" id="VSRR010016976">
    <property type="protein sequence ID" value="MPC59913.1"/>
    <property type="molecule type" value="Genomic_DNA"/>
</dbReference>
<reference evidence="2 3" key="1">
    <citation type="submission" date="2019-05" db="EMBL/GenBank/DDBJ databases">
        <title>Another draft genome of Portunus trituberculatus and its Hox gene families provides insights of decapod evolution.</title>
        <authorList>
            <person name="Jeong J.-H."/>
            <person name="Song I."/>
            <person name="Kim S."/>
            <person name="Choi T."/>
            <person name="Kim D."/>
            <person name="Ryu S."/>
            <person name="Kim W."/>
        </authorList>
    </citation>
    <scope>NUCLEOTIDE SEQUENCE [LARGE SCALE GENOMIC DNA]</scope>
    <source>
        <tissue evidence="2">Muscle</tissue>
    </source>
</reference>
<keyword evidence="3" id="KW-1185">Reference proteome</keyword>
<feature type="compositionally biased region" description="Basic residues" evidence="1">
    <location>
        <begin position="185"/>
        <end position="194"/>
    </location>
</feature>
<proteinExistence type="predicted"/>
<dbReference type="Proteomes" id="UP000324222">
    <property type="component" value="Unassembled WGS sequence"/>
</dbReference>
<sequence>MSGQWSVFGEDLDGFQLVGKDSLSSSTDSLSSASHHAPSTASYAATTTTHSTRISSTHSTHSNLASSRASPQDTPEPPLARPSRERESYLTSLRRAFSRRPSGERGNVPPSPPPPPSSRRASTSSESSLEAPNLDTLGGLFTAALSFGDACDRRAAAARTVTDLPLSPAYNHRATWGDVFGGRRARRRTGRRRSSAGSSDEERGSTPFLRDAFGFPAVLGALFGSRRKK</sequence>
<feature type="compositionally biased region" description="Low complexity" evidence="1">
    <location>
        <begin position="21"/>
        <end position="62"/>
    </location>
</feature>